<dbReference type="Pfam" id="PF13489">
    <property type="entry name" value="Methyltransf_23"/>
    <property type="match status" value="1"/>
</dbReference>
<dbReference type="SUPFAM" id="SSF53335">
    <property type="entry name" value="S-adenosyl-L-methionine-dependent methyltransferases"/>
    <property type="match status" value="1"/>
</dbReference>
<protein>
    <submittedName>
        <fullName evidence="1">Uncharacterized protein</fullName>
    </submittedName>
</protein>
<dbReference type="CDD" id="cd02440">
    <property type="entry name" value="AdoMet_MTases"/>
    <property type="match status" value="1"/>
</dbReference>
<dbReference type="AlphaFoldDB" id="A0A0F9B3X9"/>
<comment type="caution">
    <text evidence="1">The sequence shown here is derived from an EMBL/GenBank/DDBJ whole genome shotgun (WGS) entry which is preliminary data.</text>
</comment>
<proteinExistence type="predicted"/>
<organism evidence="1">
    <name type="scientific">marine sediment metagenome</name>
    <dbReference type="NCBI Taxonomy" id="412755"/>
    <lineage>
        <taxon>unclassified sequences</taxon>
        <taxon>metagenomes</taxon>
        <taxon>ecological metagenomes</taxon>
    </lineage>
</organism>
<dbReference type="Gene3D" id="3.40.50.150">
    <property type="entry name" value="Vaccinia Virus protein VP39"/>
    <property type="match status" value="1"/>
</dbReference>
<feature type="non-terminal residue" evidence="1">
    <location>
        <position position="180"/>
    </location>
</feature>
<gene>
    <name evidence="1" type="ORF">LCGC14_2575390</name>
</gene>
<evidence type="ECO:0000313" key="1">
    <source>
        <dbReference type="EMBL" id="KKL08487.1"/>
    </source>
</evidence>
<reference evidence="1" key="1">
    <citation type="journal article" date="2015" name="Nature">
        <title>Complex archaea that bridge the gap between prokaryotes and eukaryotes.</title>
        <authorList>
            <person name="Spang A."/>
            <person name="Saw J.H."/>
            <person name="Jorgensen S.L."/>
            <person name="Zaremba-Niedzwiedzka K."/>
            <person name="Martijn J."/>
            <person name="Lind A.E."/>
            <person name="van Eijk R."/>
            <person name="Schleper C."/>
            <person name="Guy L."/>
            <person name="Ettema T.J."/>
        </authorList>
    </citation>
    <scope>NUCLEOTIDE SEQUENCE</scope>
</reference>
<name>A0A0F9B3X9_9ZZZZ</name>
<sequence length="180" mass="21108">MGGYNHRFFWRHYVQARDWEKKVGSNIVETLEIESILDLGCGIGSFLEGAYESGCNNLVGIELHIDRADRYIEEKMKPYIHYGDITIPLELEKTFDCCISVEVAEHILPEKSKQFLDNLTKYTDKYIIMTAAPPGQRGTQHFNLQEKSYWIERIKKRGFIHQKELVDKYTKLWENFAIPD</sequence>
<accession>A0A0F9B3X9</accession>
<dbReference type="EMBL" id="LAZR01042859">
    <property type="protein sequence ID" value="KKL08487.1"/>
    <property type="molecule type" value="Genomic_DNA"/>
</dbReference>
<dbReference type="InterPro" id="IPR029063">
    <property type="entry name" value="SAM-dependent_MTases_sf"/>
</dbReference>